<evidence type="ECO:0000313" key="2">
    <source>
        <dbReference type="Proteomes" id="UP001148838"/>
    </source>
</evidence>
<comment type="caution">
    <text evidence="1">The sequence shown here is derived from an EMBL/GenBank/DDBJ whole genome shotgun (WGS) entry which is preliminary data.</text>
</comment>
<keyword evidence="2" id="KW-1185">Reference proteome</keyword>
<organism evidence="1 2">
    <name type="scientific">Periplaneta americana</name>
    <name type="common">American cockroach</name>
    <name type="synonym">Blatta americana</name>
    <dbReference type="NCBI Taxonomy" id="6978"/>
    <lineage>
        <taxon>Eukaryota</taxon>
        <taxon>Metazoa</taxon>
        <taxon>Ecdysozoa</taxon>
        <taxon>Arthropoda</taxon>
        <taxon>Hexapoda</taxon>
        <taxon>Insecta</taxon>
        <taxon>Pterygota</taxon>
        <taxon>Neoptera</taxon>
        <taxon>Polyneoptera</taxon>
        <taxon>Dictyoptera</taxon>
        <taxon>Blattodea</taxon>
        <taxon>Blattoidea</taxon>
        <taxon>Blattidae</taxon>
        <taxon>Blattinae</taxon>
        <taxon>Periplaneta</taxon>
    </lineage>
</organism>
<proteinExistence type="predicted"/>
<evidence type="ECO:0000313" key="1">
    <source>
        <dbReference type="EMBL" id="KAJ4451449.1"/>
    </source>
</evidence>
<protein>
    <submittedName>
        <fullName evidence="1">Uncharacterized protein</fullName>
    </submittedName>
</protein>
<name>A0ABQ8TXM3_PERAM</name>
<sequence length="72" mass="7745">MAGLCESCNEPPGSLNPLAPRGMLGARVTQRADCGFMIKLTVDSYQLRRGLPTPVESDGIPGSVTFYFGIQR</sequence>
<accession>A0ABQ8TXM3</accession>
<gene>
    <name evidence="1" type="ORF">ANN_02911</name>
</gene>
<dbReference type="EMBL" id="JAJSOF020000001">
    <property type="protein sequence ID" value="KAJ4451449.1"/>
    <property type="molecule type" value="Genomic_DNA"/>
</dbReference>
<dbReference type="Proteomes" id="UP001148838">
    <property type="component" value="Unassembled WGS sequence"/>
</dbReference>
<reference evidence="1 2" key="1">
    <citation type="journal article" date="2022" name="Allergy">
        <title>Genome assembly and annotation of Periplaneta americana reveal a comprehensive cockroach allergen profile.</title>
        <authorList>
            <person name="Wang L."/>
            <person name="Xiong Q."/>
            <person name="Saelim N."/>
            <person name="Wang L."/>
            <person name="Nong W."/>
            <person name="Wan A.T."/>
            <person name="Shi M."/>
            <person name="Liu X."/>
            <person name="Cao Q."/>
            <person name="Hui J.H.L."/>
            <person name="Sookrung N."/>
            <person name="Leung T.F."/>
            <person name="Tungtrongchitr A."/>
            <person name="Tsui S.K.W."/>
        </authorList>
    </citation>
    <scope>NUCLEOTIDE SEQUENCE [LARGE SCALE GENOMIC DNA]</scope>
    <source>
        <strain evidence="1">PWHHKU_190912</strain>
    </source>
</reference>